<evidence type="ECO:0000313" key="2">
    <source>
        <dbReference type="EMBL" id="GAA2854579.1"/>
    </source>
</evidence>
<proteinExistence type="predicted"/>
<protein>
    <recommendedName>
        <fullName evidence="4">DUF5642 domain-containing protein</fullName>
    </recommendedName>
</protein>
<comment type="caution">
    <text evidence="2">The sequence shown here is derived from an EMBL/GenBank/DDBJ whole genome shotgun (WGS) entry which is preliminary data.</text>
</comment>
<dbReference type="EMBL" id="BAAAVI010000006">
    <property type="protein sequence ID" value="GAA2854579.1"/>
    <property type="molecule type" value="Genomic_DNA"/>
</dbReference>
<gene>
    <name evidence="2" type="ORF">GCM10010517_12610</name>
</gene>
<evidence type="ECO:0000256" key="1">
    <source>
        <dbReference type="SAM" id="SignalP"/>
    </source>
</evidence>
<evidence type="ECO:0000313" key="3">
    <source>
        <dbReference type="Proteomes" id="UP001500831"/>
    </source>
</evidence>
<keyword evidence="1" id="KW-0732">Signal</keyword>
<dbReference type="Proteomes" id="UP001500831">
    <property type="component" value="Unassembled WGS sequence"/>
</dbReference>
<keyword evidence="3" id="KW-1185">Reference proteome</keyword>
<feature type="chain" id="PRO_5046176598" description="DUF5642 domain-containing protein" evidence="1">
    <location>
        <begin position="19"/>
        <end position="215"/>
    </location>
</feature>
<reference evidence="2 3" key="1">
    <citation type="journal article" date="2019" name="Int. J. Syst. Evol. Microbiol.">
        <title>The Global Catalogue of Microorganisms (GCM) 10K type strain sequencing project: providing services to taxonomists for standard genome sequencing and annotation.</title>
        <authorList>
            <consortium name="The Broad Institute Genomics Platform"/>
            <consortium name="The Broad Institute Genome Sequencing Center for Infectious Disease"/>
            <person name="Wu L."/>
            <person name="Ma J."/>
        </authorList>
    </citation>
    <scope>NUCLEOTIDE SEQUENCE [LARGE SCALE GENOMIC DNA]</scope>
    <source>
        <strain evidence="2 3">JCM 6242</strain>
    </source>
</reference>
<name>A0ABN3VRX7_9ACTN</name>
<sequence>MNIAAFAALCATLLGAIAGCGDGAGYEGGADAAAERARLRGLLSETRDLPDGFSARPRDEWSVPFRPVDKDCRIVLDAAAGGPARRAPGVRVAVTYQGDRLGELAGVGLTSYAGDGAERRFAELGRALGGCAVVKGGVAGRGTTFTVSPLDLDGIGDGVQARRLSGRLNGYPYEMNLVFALSGHTVVSLVHAGMEGVDVERTRELAHFLVGRTAA</sequence>
<accession>A0ABN3VRX7</accession>
<feature type="signal peptide" evidence="1">
    <location>
        <begin position="1"/>
        <end position="18"/>
    </location>
</feature>
<dbReference type="RefSeq" id="WP_344968734.1">
    <property type="nucleotide sequence ID" value="NZ_BAAAVI010000006.1"/>
</dbReference>
<evidence type="ECO:0008006" key="4">
    <source>
        <dbReference type="Google" id="ProtNLM"/>
    </source>
</evidence>
<organism evidence="2 3">
    <name type="scientific">Streptosporangium fragile</name>
    <dbReference type="NCBI Taxonomy" id="46186"/>
    <lineage>
        <taxon>Bacteria</taxon>
        <taxon>Bacillati</taxon>
        <taxon>Actinomycetota</taxon>
        <taxon>Actinomycetes</taxon>
        <taxon>Streptosporangiales</taxon>
        <taxon>Streptosporangiaceae</taxon>
        <taxon>Streptosporangium</taxon>
    </lineage>
</organism>